<dbReference type="GO" id="GO:0001501">
    <property type="term" value="P:skeletal system development"/>
    <property type="evidence" value="ECO:0007669"/>
    <property type="project" value="TreeGrafter"/>
</dbReference>
<dbReference type="GO" id="GO:0002052">
    <property type="term" value="P:positive regulation of neuroblast proliferation"/>
    <property type="evidence" value="ECO:0007669"/>
    <property type="project" value="TreeGrafter"/>
</dbReference>
<dbReference type="SMART" id="SM00445">
    <property type="entry name" value="LINK"/>
    <property type="match status" value="2"/>
</dbReference>
<dbReference type="Pfam" id="PF00193">
    <property type="entry name" value="Xlink"/>
    <property type="match status" value="2"/>
</dbReference>
<comment type="caution">
    <text evidence="9">Lacks conserved residue(s) required for the propagation of feature annotation.</text>
</comment>
<dbReference type="InterPro" id="IPR036179">
    <property type="entry name" value="Ig-like_dom_sf"/>
</dbReference>
<organism evidence="12 13">
    <name type="scientific">Scleropages formosus</name>
    <name type="common">Asian bonytongue</name>
    <name type="synonym">Osteoglossum formosum</name>
    <dbReference type="NCBI Taxonomy" id="113540"/>
    <lineage>
        <taxon>Eukaryota</taxon>
        <taxon>Metazoa</taxon>
        <taxon>Chordata</taxon>
        <taxon>Craniata</taxon>
        <taxon>Vertebrata</taxon>
        <taxon>Euteleostomi</taxon>
        <taxon>Actinopterygii</taxon>
        <taxon>Neopterygii</taxon>
        <taxon>Teleostei</taxon>
        <taxon>Osteoglossocephala</taxon>
        <taxon>Osteoglossomorpha</taxon>
        <taxon>Osteoglossiformes</taxon>
        <taxon>Osteoglossidae</taxon>
        <taxon>Scleropages</taxon>
    </lineage>
</organism>
<comment type="subcellular location">
    <subcellularLocation>
        <location evidence="1">Secreted</location>
        <location evidence="1">Extracellular space</location>
        <location evidence="1">Extracellular matrix</location>
    </subcellularLocation>
</comment>
<feature type="domain" description="Ig-like" evidence="10">
    <location>
        <begin position="25"/>
        <end position="147"/>
    </location>
</feature>
<keyword evidence="13" id="KW-1185">Reference proteome</keyword>
<evidence type="ECO:0000313" key="13">
    <source>
        <dbReference type="Proteomes" id="UP000694397"/>
    </source>
</evidence>
<feature type="disulfide bond" evidence="9">
    <location>
        <begin position="202"/>
        <end position="223"/>
    </location>
</feature>
<dbReference type="PROSITE" id="PS50963">
    <property type="entry name" value="LINK_2"/>
    <property type="match status" value="2"/>
</dbReference>
<dbReference type="GO" id="GO:0010001">
    <property type="term" value="P:glial cell differentiation"/>
    <property type="evidence" value="ECO:0007669"/>
    <property type="project" value="TreeGrafter"/>
</dbReference>
<dbReference type="InterPro" id="IPR007110">
    <property type="entry name" value="Ig-like_dom"/>
</dbReference>
<dbReference type="GO" id="GO:0007417">
    <property type="term" value="P:central nervous system development"/>
    <property type="evidence" value="ECO:0007669"/>
    <property type="project" value="TreeGrafter"/>
</dbReference>
<dbReference type="GO" id="GO:0007155">
    <property type="term" value="P:cell adhesion"/>
    <property type="evidence" value="ECO:0007669"/>
    <property type="project" value="InterPro"/>
</dbReference>
<dbReference type="PANTHER" id="PTHR22804:SF58">
    <property type="entry name" value="HYALURONAN AND PROTEOGLYCAN LINK PROTEIN 1 ISOFORM 1 PRECURSOR"/>
    <property type="match status" value="1"/>
</dbReference>
<dbReference type="InterPro" id="IPR000538">
    <property type="entry name" value="Link_dom"/>
</dbReference>
<dbReference type="PANTHER" id="PTHR22804">
    <property type="entry name" value="AGGRECAN/VERSICAN PROTEOGLYCAN"/>
    <property type="match status" value="1"/>
</dbReference>
<protein>
    <submittedName>
        <fullName evidence="12">Hyaluronan and proteoglycan link protein 1</fullName>
    </submittedName>
</protein>
<sequence>MYEICIYKLKIPEVFFFFFFFPPPPENGLQLSVVTEQIKVLVRRGDNATLPCRLNRSSQTSFDSSEMRVKWTKLPQHSSEETFVLVSVGIYRKTYGTFNHRVYLQEADENDASLIITNVTLDDYGNYKCEVISGLDDSTNVVSLELEGLKYFPAGVVFPYSPRLGRYNLNYHDAATACLEQDAVVASFDQLFDAWVAGLDWCNAGWLSDGSVQYPITTPREPCGGKNTVAGVRSYGQRDKDQARYDVFCFTSDYRGRFYFLIHPSKLTYKEAVQACKNDGAEIAKVGQIYAAWKLLGFDRCDAGWLADGSVRYPISNPRRNCSPTEAAVRFVGFPDKKLKLYGVYCFKASK</sequence>
<name>A0A8C9T8F3_SCLFO</name>
<proteinExistence type="inferred from homology"/>
<evidence type="ECO:0000259" key="10">
    <source>
        <dbReference type="PROSITE" id="PS50835"/>
    </source>
</evidence>
<keyword evidence="6" id="KW-0373">Hyaluronic acid</keyword>
<accession>A0A8C9T8F3</accession>
<keyword evidence="4" id="KW-0677">Repeat</keyword>
<keyword evidence="3" id="KW-0272">Extracellular matrix</keyword>
<dbReference type="OrthoDB" id="5359219at2759"/>
<keyword evidence="5 9" id="KW-1015">Disulfide bond</keyword>
<dbReference type="GeneTree" id="ENSGT00940000159267"/>
<evidence type="ECO:0000256" key="3">
    <source>
        <dbReference type="ARBA" id="ARBA00022530"/>
    </source>
</evidence>
<evidence type="ECO:0000256" key="4">
    <source>
        <dbReference type="ARBA" id="ARBA00022737"/>
    </source>
</evidence>
<reference evidence="12 13" key="1">
    <citation type="submission" date="2019-04" db="EMBL/GenBank/DDBJ databases">
        <authorList>
            <consortium name="Wellcome Sanger Institute Data Sharing"/>
        </authorList>
    </citation>
    <scope>NUCLEOTIDE SEQUENCE [LARGE SCALE GENOMIC DNA]</scope>
</reference>
<dbReference type="FunFam" id="3.10.100.10:FF:000002">
    <property type="entry name" value="Hyaluronan proteoglycan link protein 1"/>
    <property type="match status" value="1"/>
</dbReference>
<keyword evidence="2" id="KW-0964">Secreted</keyword>
<evidence type="ECO:0000256" key="1">
    <source>
        <dbReference type="ARBA" id="ARBA00004498"/>
    </source>
</evidence>
<dbReference type="Gene3D" id="2.60.40.10">
    <property type="entry name" value="Immunoglobulins"/>
    <property type="match status" value="1"/>
</dbReference>
<dbReference type="CDD" id="cd03518">
    <property type="entry name" value="Link_domain_HAPLN_module_1"/>
    <property type="match status" value="1"/>
</dbReference>
<feature type="domain" description="Link" evidence="11">
    <location>
        <begin position="256"/>
        <end position="348"/>
    </location>
</feature>
<reference evidence="12" key="2">
    <citation type="submission" date="2025-08" db="UniProtKB">
        <authorList>
            <consortium name="Ensembl"/>
        </authorList>
    </citation>
    <scope>IDENTIFICATION</scope>
</reference>
<comment type="similarity">
    <text evidence="8">Belongs to the HAPLN family.</text>
</comment>
<dbReference type="InterPro" id="IPR016186">
    <property type="entry name" value="C-type_lectin-like/link_sf"/>
</dbReference>
<evidence type="ECO:0000256" key="8">
    <source>
        <dbReference type="ARBA" id="ARBA00038272"/>
    </source>
</evidence>
<reference evidence="12" key="3">
    <citation type="submission" date="2025-09" db="UniProtKB">
        <authorList>
            <consortium name="Ensembl"/>
        </authorList>
    </citation>
    <scope>IDENTIFICATION</scope>
</reference>
<evidence type="ECO:0000256" key="9">
    <source>
        <dbReference type="PROSITE-ProRule" id="PRU00323"/>
    </source>
</evidence>
<dbReference type="Ensembl" id="ENSSFOT00015074949.1">
    <property type="protein sequence ID" value="ENSSFOP00015050047.1"/>
    <property type="gene ID" value="ENSSFOG00015017192.2"/>
</dbReference>
<dbReference type="PROSITE" id="PS50835">
    <property type="entry name" value="IG_LIKE"/>
    <property type="match status" value="1"/>
</dbReference>
<dbReference type="Pfam" id="PF07686">
    <property type="entry name" value="V-set"/>
    <property type="match status" value="1"/>
</dbReference>
<dbReference type="GO" id="GO:0072534">
    <property type="term" value="C:perineuronal net"/>
    <property type="evidence" value="ECO:0007669"/>
    <property type="project" value="TreeGrafter"/>
</dbReference>
<dbReference type="PROSITE" id="PS01241">
    <property type="entry name" value="LINK_1"/>
    <property type="match status" value="1"/>
</dbReference>
<dbReference type="CDD" id="cd03519">
    <property type="entry name" value="Link_domain_HAPLN_module_2"/>
    <property type="match status" value="1"/>
</dbReference>
<dbReference type="GO" id="GO:0005615">
    <property type="term" value="C:extracellular space"/>
    <property type="evidence" value="ECO:0007669"/>
    <property type="project" value="TreeGrafter"/>
</dbReference>
<dbReference type="GO" id="GO:0005540">
    <property type="term" value="F:hyaluronic acid binding"/>
    <property type="evidence" value="ECO:0007669"/>
    <property type="project" value="UniProtKB-KW"/>
</dbReference>
<evidence type="ECO:0000256" key="2">
    <source>
        <dbReference type="ARBA" id="ARBA00022525"/>
    </source>
</evidence>
<dbReference type="AlphaFoldDB" id="A0A8C9T8F3"/>
<dbReference type="FunFam" id="3.10.100.10:FF:000001">
    <property type="entry name" value="Hyaluronan proteoglycan link protein 1"/>
    <property type="match status" value="1"/>
</dbReference>
<dbReference type="InterPro" id="IPR016187">
    <property type="entry name" value="CTDL_fold"/>
</dbReference>
<dbReference type="InterPro" id="IPR003599">
    <property type="entry name" value="Ig_sub"/>
</dbReference>
<evidence type="ECO:0000256" key="6">
    <source>
        <dbReference type="ARBA" id="ARBA00023290"/>
    </source>
</evidence>
<dbReference type="SMART" id="SM00406">
    <property type="entry name" value="IGv"/>
    <property type="match status" value="1"/>
</dbReference>
<dbReference type="InterPro" id="IPR050691">
    <property type="entry name" value="Hyaluronan_bind_Proteoglycan"/>
</dbReference>
<dbReference type="Gene3D" id="3.10.100.10">
    <property type="entry name" value="Mannose-Binding Protein A, subunit A"/>
    <property type="match status" value="2"/>
</dbReference>
<dbReference type="InterPro" id="IPR013783">
    <property type="entry name" value="Ig-like_fold"/>
</dbReference>
<evidence type="ECO:0000256" key="7">
    <source>
        <dbReference type="ARBA" id="ARBA00023319"/>
    </source>
</evidence>
<dbReference type="SMART" id="SM00409">
    <property type="entry name" value="IG"/>
    <property type="match status" value="1"/>
</dbReference>
<gene>
    <name evidence="12" type="primary">HAPLN1</name>
</gene>
<dbReference type="PRINTS" id="PR01265">
    <property type="entry name" value="LINKMODULE"/>
</dbReference>
<feature type="domain" description="Link" evidence="11">
    <location>
        <begin position="156"/>
        <end position="251"/>
    </location>
</feature>
<dbReference type="GO" id="GO:0045202">
    <property type="term" value="C:synapse"/>
    <property type="evidence" value="ECO:0007669"/>
    <property type="project" value="TreeGrafter"/>
</dbReference>
<dbReference type="SUPFAM" id="SSF56436">
    <property type="entry name" value="C-type lectin-like"/>
    <property type="match status" value="2"/>
</dbReference>
<evidence type="ECO:0000256" key="5">
    <source>
        <dbReference type="ARBA" id="ARBA00023157"/>
    </source>
</evidence>
<evidence type="ECO:0000259" key="11">
    <source>
        <dbReference type="PROSITE" id="PS50963"/>
    </source>
</evidence>
<dbReference type="Proteomes" id="UP000694397">
    <property type="component" value="Chromosome 17"/>
</dbReference>
<keyword evidence="7" id="KW-0393">Immunoglobulin domain</keyword>
<feature type="disulfide bond" evidence="9">
    <location>
        <begin position="301"/>
        <end position="322"/>
    </location>
</feature>
<evidence type="ECO:0000313" key="12">
    <source>
        <dbReference type="Ensembl" id="ENSSFOP00015050047.1"/>
    </source>
</evidence>
<dbReference type="InterPro" id="IPR013106">
    <property type="entry name" value="Ig_V-set"/>
</dbReference>
<dbReference type="SUPFAM" id="SSF48726">
    <property type="entry name" value="Immunoglobulin"/>
    <property type="match status" value="1"/>
</dbReference>